<dbReference type="OrthoDB" id="1522646at2"/>
<dbReference type="EMBL" id="PVBQ01000017">
    <property type="protein sequence ID" value="PRD46166.1"/>
    <property type="molecule type" value="Genomic_DNA"/>
</dbReference>
<organism evidence="5 6">
    <name type="scientific">Sphingobacterium haloxyli</name>
    <dbReference type="NCBI Taxonomy" id="2100533"/>
    <lineage>
        <taxon>Bacteria</taxon>
        <taxon>Pseudomonadati</taxon>
        <taxon>Bacteroidota</taxon>
        <taxon>Sphingobacteriia</taxon>
        <taxon>Sphingobacteriales</taxon>
        <taxon>Sphingobacteriaceae</taxon>
        <taxon>Sphingobacterium</taxon>
    </lineage>
</organism>
<feature type="coiled-coil region" evidence="2">
    <location>
        <begin position="105"/>
        <end position="132"/>
    </location>
</feature>
<feature type="signal peptide" evidence="3">
    <location>
        <begin position="1"/>
        <end position="21"/>
    </location>
</feature>
<reference evidence="5 6" key="1">
    <citation type="submission" date="2018-02" db="EMBL/GenBank/DDBJ databases">
        <title>The draft genome of Sphingobacterium sp. 5JN-11.</title>
        <authorList>
            <person name="Liu L."/>
            <person name="Li L."/>
            <person name="Liang L."/>
            <person name="Zhang X."/>
            <person name="Wang T."/>
        </authorList>
    </citation>
    <scope>NUCLEOTIDE SEQUENCE [LARGE SCALE GENOMIC DNA]</scope>
    <source>
        <strain evidence="5 6">5JN-11</strain>
    </source>
</reference>
<dbReference type="Gene3D" id="2.40.30.170">
    <property type="match status" value="1"/>
</dbReference>
<dbReference type="SUPFAM" id="SSF111369">
    <property type="entry name" value="HlyD-like secretion proteins"/>
    <property type="match status" value="1"/>
</dbReference>
<dbReference type="PROSITE" id="PS51257">
    <property type="entry name" value="PROKAR_LIPOPROTEIN"/>
    <property type="match status" value="1"/>
</dbReference>
<sequence>MTRFRAHLWSLCALTALLGSACRSGNETSREDDEHVQALLPSETAEIKAFRLEEQEFKHELISNGIVVAAQKADLYFEEAHIVEDIFVKNGQRVEKGQKIAQLAQFKLENALKQASDNLEKAKLELQDVLISQGFMLADSLKVPQEIMKIAKIKSNYEHSMIQYELADYSLSHTVLYAPYDGVIANLSAKKYNKPPSNEPFCTVIANEAMDARFTVLESELPLIRQGDRVELSPFSLQNYHASAVIDEINPLVDENGMVTVKARIRGTSKDLYEGMNIRVRVERSAGKQLIVPKGALVLRNNRKVVFTAKDNQAHWNYVQTGLENSKGYVITEGLHAGDSVIYEGNLNLAHETPVKVAH</sequence>
<accession>A0A2S9J049</accession>
<protein>
    <submittedName>
        <fullName evidence="5">Efflux RND transporter periplasmic adaptor subunit</fullName>
    </submittedName>
</protein>
<feature type="chain" id="PRO_5015702597" evidence="3">
    <location>
        <begin position="22"/>
        <end position="359"/>
    </location>
</feature>
<dbReference type="InterPro" id="IPR058627">
    <property type="entry name" value="MdtA-like_C"/>
</dbReference>
<dbReference type="RefSeq" id="WP_105718261.1">
    <property type="nucleotide sequence ID" value="NZ_PVBQ01000017.1"/>
</dbReference>
<dbReference type="GO" id="GO:0015562">
    <property type="term" value="F:efflux transmembrane transporter activity"/>
    <property type="evidence" value="ECO:0007669"/>
    <property type="project" value="TreeGrafter"/>
</dbReference>
<evidence type="ECO:0000256" key="2">
    <source>
        <dbReference type="SAM" id="Coils"/>
    </source>
</evidence>
<evidence type="ECO:0000313" key="6">
    <source>
        <dbReference type="Proteomes" id="UP000239711"/>
    </source>
</evidence>
<evidence type="ECO:0000313" key="5">
    <source>
        <dbReference type="EMBL" id="PRD46166.1"/>
    </source>
</evidence>
<keyword evidence="6" id="KW-1185">Reference proteome</keyword>
<dbReference type="Proteomes" id="UP000239711">
    <property type="component" value="Unassembled WGS sequence"/>
</dbReference>
<name>A0A2S9J049_9SPHI</name>
<dbReference type="Gene3D" id="2.40.420.20">
    <property type="match status" value="1"/>
</dbReference>
<keyword evidence="2" id="KW-0175">Coiled coil</keyword>
<dbReference type="AlphaFoldDB" id="A0A2S9J049"/>
<dbReference type="GO" id="GO:1990281">
    <property type="term" value="C:efflux pump complex"/>
    <property type="evidence" value="ECO:0007669"/>
    <property type="project" value="TreeGrafter"/>
</dbReference>
<evidence type="ECO:0000259" key="4">
    <source>
        <dbReference type="Pfam" id="PF25967"/>
    </source>
</evidence>
<dbReference type="NCBIfam" id="TIGR01730">
    <property type="entry name" value="RND_mfp"/>
    <property type="match status" value="1"/>
</dbReference>
<comment type="similarity">
    <text evidence="1">Belongs to the membrane fusion protein (MFP) (TC 8.A.1) family.</text>
</comment>
<dbReference type="InterPro" id="IPR006143">
    <property type="entry name" value="RND_pump_MFP"/>
</dbReference>
<feature type="domain" description="Multidrug resistance protein MdtA-like C-terminal permuted SH3" evidence="4">
    <location>
        <begin position="291"/>
        <end position="345"/>
    </location>
</feature>
<dbReference type="PANTHER" id="PTHR30469">
    <property type="entry name" value="MULTIDRUG RESISTANCE PROTEIN MDTA"/>
    <property type="match status" value="1"/>
</dbReference>
<proteinExistence type="inferred from homology"/>
<dbReference type="Pfam" id="PF25967">
    <property type="entry name" value="RND-MFP_C"/>
    <property type="match status" value="1"/>
</dbReference>
<evidence type="ECO:0000256" key="3">
    <source>
        <dbReference type="SAM" id="SignalP"/>
    </source>
</evidence>
<evidence type="ECO:0000256" key="1">
    <source>
        <dbReference type="ARBA" id="ARBA00009477"/>
    </source>
</evidence>
<dbReference type="Gene3D" id="2.40.50.100">
    <property type="match status" value="1"/>
</dbReference>
<keyword evidence="3" id="KW-0732">Signal</keyword>
<comment type="caution">
    <text evidence="5">The sequence shown here is derived from an EMBL/GenBank/DDBJ whole genome shotgun (WGS) entry which is preliminary data.</text>
</comment>
<gene>
    <name evidence="5" type="ORF">C5745_16930</name>
</gene>